<gene>
    <name evidence="2" type="ORF">RM532_12635</name>
</gene>
<dbReference type="PANTHER" id="PTHR41521:SF4">
    <property type="entry name" value="BLR0684 PROTEIN"/>
    <property type="match status" value="1"/>
</dbReference>
<proteinExistence type="predicted"/>
<dbReference type="RefSeq" id="WP_311653695.1">
    <property type="nucleotide sequence ID" value="NZ_JAVRIB010000013.1"/>
</dbReference>
<dbReference type="InterPro" id="IPR010753">
    <property type="entry name" value="DUF1330"/>
</dbReference>
<keyword evidence="3" id="KW-1185">Reference proteome</keyword>
<name>A0ABU3C335_9GAMM</name>
<organism evidence="2 3">
    <name type="scientific">Spectribacter hydrogenoxidans</name>
    <dbReference type="NCBI Taxonomy" id="3075608"/>
    <lineage>
        <taxon>Bacteria</taxon>
        <taxon>Pseudomonadati</taxon>
        <taxon>Pseudomonadota</taxon>
        <taxon>Gammaproteobacteria</taxon>
        <taxon>Salinisphaerales</taxon>
        <taxon>Salinisphaeraceae</taxon>
        <taxon>Spectribacter</taxon>
    </lineage>
</organism>
<dbReference type="SUPFAM" id="SSF54909">
    <property type="entry name" value="Dimeric alpha+beta barrel"/>
    <property type="match status" value="1"/>
</dbReference>
<evidence type="ECO:0000313" key="2">
    <source>
        <dbReference type="EMBL" id="MDT0635796.1"/>
    </source>
</evidence>
<evidence type="ECO:0000313" key="3">
    <source>
        <dbReference type="Proteomes" id="UP001251857"/>
    </source>
</evidence>
<dbReference type="Gene3D" id="3.30.70.100">
    <property type="match status" value="1"/>
</dbReference>
<accession>A0ABU3C335</accession>
<dbReference type="PANTHER" id="PTHR41521">
    <property type="match status" value="1"/>
</dbReference>
<feature type="domain" description="DUF1330" evidence="1">
    <location>
        <begin position="2"/>
        <end position="92"/>
    </location>
</feature>
<dbReference type="InterPro" id="IPR011008">
    <property type="entry name" value="Dimeric_a/b-barrel"/>
</dbReference>
<dbReference type="EMBL" id="JAVRIB010000013">
    <property type="protein sequence ID" value="MDT0635796.1"/>
    <property type="molecule type" value="Genomic_DNA"/>
</dbReference>
<dbReference type="Proteomes" id="UP001251857">
    <property type="component" value="Unassembled WGS sequence"/>
</dbReference>
<dbReference type="Pfam" id="PF07045">
    <property type="entry name" value="DUF1330"/>
    <property type="match status" value="1"/>
</dbReference>
<reference evidence="2 3" key="1">
    <citation type="submission" date="2023-09" db="EMBL/GenBank/DDBJ databases">
        <authorList>
            <person name="Rey-Velasco X."/>
        </authorList>
    </citation>
    <scope>NUCLEOTIDE SEQUENCE [LARGE SCALE GENOMIC DNA]</scope>
    <source>
        <strain evidence="2 3">W335</strain>
    </source>
</reference>
<protein>
    <submittedName>
        <fullName evidence="2">DUF1330 domain-containing protein</fullName>
    </submittedName>
</protein>
<evidence type="ECO:0000259" key="1">
    <source>
        <dbReference type="Pfam" id="PF07045"/>
    </source>
</evidence>
<sequence length="93" mass="9915">MVYALLQLNVTDADALAAYREKAAEALARHGGKVEAAAPQPTVLEGERPAPDIAGVLSFPDRESALAWIDDPDLQELHALRRKGAESNIVLVG</sequence>
<comment type="caution">
    <text evidence="2">The sequence shown here is derived from an EMBL/GenBank/DDBJ whole genome shotgun (WGS) entry which is preliminary data.</text>
</comment>